<dbReference type="HOGENOM" id="CLU_059320_0_0_5"/>
<dbReference type="AlphaFoldDB" id="Q6NCA9"/>
<feature type="transmembrane region" description="Helical" evidence="7">
    <location>
        <begin position="108"/>
        <end position="126"/>
    </location>
</feature>
<dbReference type="PANTHER" id="PTHR30509">
    <property type="entry name" value="P-HYDROXYBENZOIC ACID EFFLUX PUMP SUBUNIT-RELATED"/>
    <property type="match status" value="1"/>
</dbReference>
<evidence type="ECO:0000256" key="4">
    <source>
        <dbReference type="ARBA" id="ARBA00022692"/>
    </source>
</evidence>
<evidence type="ECO:0000256" key="5">
    <source>
        <dbReference type="ARBA" id="ARBA00022989"/>
    </source>
</evidence>
<gene>
    <name evidence="8" type="ordered locus">RPA0563</name>
</gene>
<organism evidence="8">
    <name type="scientific">Rhodopseudomonas palustris (strain ATCC BAA-98 / CGA009)</name>
    <dbReference type="NCBI Taxonomy" id="258594"/>
    <lineage>
        <taxon>Bacteria</taxon>
        <taxon>Pseudomonadati</taxon>
        <taxon>Pseudomonadota</taxon>
        <taxon>Alphaproteobacteria</taxon>
        <taxon>Hyphomicrobiales</taxon>
        <taxon>Nitrobacteraceae</taxon>
        <taxon>Rhodopseudomonas</taxon>
    </lineage>
</organism>
<keyword evidence="6 7" id="KW-0472">Membrane</keyword>
<keyword evidence="4 7" id="KW-0812">Transmembrane</keyword>
<reference evidence="8" key="1">
    <citation type="journal article" date="2004" name="Nat. Biotechnol.">
        <title>Complete genome sequence of the metabolically versatile photosynthetic bacterium Rhodopseudomonas palustris.</title>
        <authorList>
            <person name="Larimer F.W."/>
            <person name="Chain P."/>
            <person name="Hauser L."/>
            <person name="Lamerdin J."/>
            <person name="Malfatti S."/>
            <person name="Do L."/>
            <person name="Land M.L."/>
            <person name="Pelletier D.A."/>
            <person name="Beatty J.T."/>
            <person name="Lang A.S."/>
            <person name="Tabita F.R."/>
            <person name="Gibson J.L."/>
            <person name="Hanson T.E."/>
            <person name="Bobst C."/>
            <person name="Torres J.L."/>
            <person name="Peres C."/>
            <person name="Harrison F.H."/>
            <person name="Gibson J."/>
            <person name="Harwood C.S."/>
        </authorList>
    </citation>
    <scope>NUCLEOTIDE SEQUENCE [LARGE SCALE GENOMIC DNA]</scope>
    <source>
        <strain evidence="8">CGA009</strain>
    </source>
</reference>
<keyword evidence="3" id="KW-1003">Cell membrane</keyword>
<keyword evidence="2" id="KW-0813">Transport</keyword>
<accession>Q6NCA9</accession>
<feature type="transmembrane region" description="Helical" evidence="7">
    <location>
        <begin position="160"/>
        <end position="178"/>
    </location>
</feature>
<dbReference type="Pfam" id="PF04632">
    <property type="entry name" value="FUSC"/>
    <property type="match status" value="1"/>
</dbReference>
<evidence type="ECO:0000256" key="1">
    <source>
        <dbReference type="ARBA" id="ARBA00004651"/>
    </source>
</evidence>
<feature type="transmembrane region" description="Helical" evidence="7">
    <location>
        <begin position="85"/>
        <end position="102"/>
    </location>
</feature>
<evidence type="ECO:0000256" key="7">
    <source>
        <dbReference type="SAM" id="Phobius"/>
    </source>
</evidence>
<evidence type="ECO:0008006" key="9">
    <source>
        <dbReference type="Google" id="ProtNLM"/>
    </source>
</evidence>
<dbReference type="PhylomeDB" id="Q6NCA9"/>
<dbReference type="EMBL" id="BX572594">
    <property type="protein sequence ID" value="CAE26007.1"/>
    <property type="molecule type" value="Genomic_DNA"/>
</dbReference>
<sequence>MIPRQTVQPERLLPPMTSSRTRLLSQWKPRRPQWGLALRITLAALLALGFAQSLHLHLPLWAVLTAIIVTQTSVGRSLKTAGDYLIGTIGGAIYGGAITIFVPHHSELGLLGALALAVAPLALLAAIKPNLNVATVTAIIVLLVPTITKVEPLASAIDRVLEVGVGAIVGLAVSFVVLPSRAQGQALAAAARSLELMADALGALLAGLTKGLDNDALHRLQDGIGASLVTLAEIGAEAQRERNAGLSRGPDVAPLVRTLLRLRHDLVIVGRAVTAPLPPSLQDRLGGAVDNLRLAATSHLSACAKALRERRAPPPLGPMEQALAAYVTEVAAVRRDGLIRALPGDQAERFFALGFAMEQLHQNFRDLEMRVTEWALPGKPTARVV</sequence>
<keyword evidence="5 7" id="KW-1133">Transmembrane helix</keyword>
<protein>
    <recommendedName>
        <fullName evidence="9">FUSC family protein</fullName>
    </recommendedName>
</protein>
<evidence type="ECO:0000313" key="8">
    <source>
        <dbReference type="EMBL" id="CAE26007.1"/>
    </source>
</evidence>
<dbReference type="PANTHER" id="PTHR30509:SF9">
    <property type="entry name" value="MULTIDRUG RESISTANCE PROTEIN MDTO"/>
    <property type="match status" value="1"/>
</dbReference>
<dbReference type="eggNOG" id="COG4129">
    <property type="taxonomic scope" value="Bacteria"/>
</dbReference>
<evidence type="ECO:0000256" key="6">
    <source>
        <dbReference type="ARBA" id="ARBA00023136"/>
    </source>
</evidence>
<feature type="transmembrane region" description="Helical" evidence="7">
    <location>
        <begin position="131"/>
        <end position="148"/>
    </location>
</feature>
<comment type="subcellular location">
    <subcellularLocation>
        <location evidence="1">Cell membrane</location>
        <topology evidence="1">Multi-pass membrane protein</topology>
    </subcellularLocation>
</comment>
<dbReference type="GO" id="GO:0022857">
    <property type="term" value="F:transmembrane transporter activity"/>
    <property type="evidence" value="ECO:0007669"/>
    <property type="project" value="InterPro"/>
</dbReference>
<feature type="transmembrane region" description="Helical" evidence="7">
    <location>
        <begin position="36"/>
        <end position="54"/>
    </location>
</feature>
<dbReference type="GO" id="GO:0005886">
    <property type="term" value="C:plasma membrane"/>
    <property type="evidence" value="ECO:0007669"/>
    <property type="project" value="UniProtKB-SubCell"/>
</dbReference>
<name>Q6NCA9_RHOPA</name>
<dbReference type="STRING" id="258594.RPA0563"/>
<evidence type="ECO:0000256" key="2">
    <source>
        <dbReference type="ARBA" id="ARBA00022448"/>
    </source>
</evidence>
<dbReference type="InterPro" id="IPR006726">
    <property type="entry name" value="PHBA_efflux_AaeB/fusaric-R"/>
</dbReference>
<proteinExistence type="predicted"/>
<evidence type="ECO:0000256" key="3">
    <source>
        <dbReference type="ARBA" id="ARBA00022475"/>
    </source>
</evidence>